<accession>A0A177CC97</accession>
<proteinExistence type="predicted"/>
<dbReference type="InterPro" id="IPR056884">
    <property type="entry name" value="NPHP3-like_N"/>
</dbReference>
<dbReference type="Proteomes" id="UP000077069">
    <property type="component" value="Unassembled WGS sequence"/>
</dbReference>
<keyword evidence="1" id="KW-0677">Repeat</keyword>
<sequence length="661" mass="75267">MDPLTAVGLGANILQFVQLAATLVGTAQDIYQSVEGATAHNVDLEAVAETIRSRYRRLQLMAAKRNLNADPDAVPETDKELARLLPDCDVVARQLLAALENVKLKYPNRRRGWGSALQAFRTVWSAAEINALHERLKGCESRVQTALLVCLKEKIDMITEAPHGTQRRDLRVFKDAIIREVQELRTENLDYAFGARLLALTDGALRDHVLGRLRFNHQYDREYKIAEAHAETFRWVFEPPRDPAKPFTNFQDWLKQDSQHVYWITGKAGSGKSTLMKYIVHDRHCDEFLRSWAGPLPLLTTRFYFWNSGSQIQMSQEGLLRSILHEALTKRPDMIPKVLPDLWTAFQTLRFKDSAWLLTDLMIAFDRLVACATENHFKICFFVDGLDEFDGDLEALAILFRKAAKSPNVKACLSSRPWEVFEEAFLTLPSLRLQHLTFFDIRSYVTSHLHGHSGFQGLARREPAFATSLIENIATKASGVFLWVFLTVKSLLIGFTNGDRISDLQGRLDEIPDDLQLFYLKIFDSIDPVYTKHAYQIFHLVEAAEGSLTAMGLYYADQDMDGTQLIKSAQAAKITPLSAQEYSDRYEAINKRLNSRWKGLFEIEAPLSDILGRSGNRKVSYLHRTARDFLRSPEIFTRMKPSIRDTDLQLTLAGSCIFLMK</sequence>
<dbReference type="AlphaFoldDB" id="A0A177CC97"/>
<dbReference type="PANTHER" id="PTHR10039">
    <property type="entry name" value="AMELOGENIN"/>
    <property type="match status" value="1"/>
</dbReference>
<organism evidence="4 5">
    <name type="scientific">Paraphaeosphaeria sporulosa</name>
    <dbReference type="NCBI Taxonomy" id="1460663"/>
    <lineage>
        <taxon>Eukaryota</taxon>
        <taxon>Fungi</taxon>
        <taxon>Dikarya</taxon>
        <taxon>Ascomycota</taxon>
        <taxon>Pezizomycotina</taxon>
        <taxon>Dothideomycetes</taxon>
        <taxon>Pleosporomycetidae</taxon>
        <taxon>Pleosporales</taxon>
        <taxon>Massarineae</taxon>
        <taxon>Didymosphaeriaceae</taxon>
        <taxon>Paraphaeosphaeria</taxon>
    </lineage>
</organism>
<dbReference type="SUPFAM" id="SSF52540">
    <property type="entry name" value="P-loop containing nucleoside triphosphate hydrolases"/>
    <property type="match status" value="1"/>
</dbReference>
<feature type="non-terminal residue" evidence="4">
    <location>
        <position position="661"/>
    </location>
</feature>
<dbReference type="RefSeq" id="XP_018035648.1">
    <property type="nucleotide sequence ID" value="XM_018184251.1"/>
</dbReference>
<dbReference type="EMBL" id="KV441553">
    <property type="protein sequence ID" value="OAG05283.1"/>
    <property type="molecule type" value="Genomic_DNA"/>
</dbReference>
<dbReference type="InterPro" id="IPR027417">
    <property type="entry name" value="P-loop_NTPase"/>
</dbReference>
<dbReference type="Pfam" id="PF24883">
    <property type="entry name" value="NPHP3_N"/>
    <property type="match status" value="1"/>
</dbReference>
<dbReference type="GeneID" id="28767737"/>
<dbReference type="InterPro" id="IPR056693">
    <property type="entry name" value="DUF7791"/>
</dbReference>
<feature type="domain" description="Nephrocystin 3-like N-terminal" evidence="2">
    <location>
        <begin position="249"/>
        <end position="416"/>
    </location>
</feature>
<evidence type="ECO:0000313" key="4">
    <source>
        <dbReference type="EMBL" id="OAG05283.1"/>
    </source>
</evidence>
<dbReference type="Pfam" id="PF25053">
    <property type="entry name" value="DUF7791"/>
    <property type="match status" value="1"/>
</dbReference>
<evidence type="ECO:0000259" key="3">
    <source>
        <dbReference type="Pfam" id="PF25053"/>
    </source>
</evidence>
<keyword evidence="5" id="KW-1185">Reference proteome</keyword>
<dbReference type="Gene3D" id="3.40.50.300">
    <property type="entry name" value="P-loop containing nucleotide triphosphate hydrolases"/>
    <property type="match status" value="1"/>
</dbReference>
<dbReference type="OrthoDB" id="443402at2759"/>
<evidence type="ECO:0000256" key="1">
    <source>
        <dbReference type="ARBA" id="ARBA00022737"/>
    </source>
</evidence>
<name>A0A177CC97_9PLEO</name>
<dbReference type="PANTHER" id="PTHR10039:SF5">
    <property type="entry name" value="NACHT DOMAIN-CONTAINING PROTEIN"/>
    <property type="match status" value="1"/>
</dbReference>
<dbReference type="InParanoid" id="A0A177CC97"/>
<dbReference type="STRING" id="1460663.A0A177CC97"/>
<gene>
    <name evidence="4" type="ORF">CC84DRAFT_1248156</name>
</gene>
<reference evidence="4 5" key="1">
    <citation type="submission" date="2016-05" db="EMBL/GenBank/DDBJ databases">
        <title>Comparative analysis of secretome profiles of manganese(II)-oxidizing ascomycete fungi.</title>
        <authorList>
            <consortium name="DOE Joint Genome Institute"/>
            <person name="Zeiner C.A."/>
            <person name="Purvine S.O."/>
            <person name="Zink E.M."/>
            <person name="Wu S."/>
            <person name="Pasa-Tolic L."/>
            <person name="Chaput D.L."/>
            <person name="Haridas S."/>
            <person name="Grigoriev I.V."/>
            <person name="Santelli C.M."/>
            <person name="Hansel C.M."/>
        </authorList>
    </citation>
    <scope>NUCLEOTIDE SEQUENCE [LARGE SCALE GENOMIC DNA]</scope>
    <source>
        <strain evidence="4 5">AP3s5-JAC2a</strain>
    </source>
</reference>
<feature type="domain" description="DUF7791" evidence="3">
    <location>
        <begin position="525"/>
        <end position="639"/>
    </location>
</feature>
<evidence type="ECO:0000259" key="2">
    <source>
        <dbReference type="Pfam" id="PF24883"/>
    </source>
</evidence>
<evidence type="ECO:0000313" key="5">
    <source>
        <dbReference type="Proteomes" id="UP000077069"/>
    </source>
</evidence>
<protein>
    <submittedName>
        <fullName evidence="4">Uncharacterized protein</fullName>
    </submittedName>
</protein>